<accession>K2MZR8</accession>
<dbReference type="PANTHER" id="PTHR46622">
    <property type="entry name" value="DNA-DEPENDENT METALLOPROTEASE WSS1"/>
    <property type="match status" value="1"/>
</dbReference>
<feature type="region of interest" description="Disordered" evidence="6">
    <location>
        <begin position="418"/>
        <end position="442"/>
    </location>
</feature>
<keyword evidence="2 4" id="KW-0863">Zinc-finger</keyword>
<keyword evidence="10" id="KW-1185">Reference proteome</keyword>
<evidence type="ECO:0000256" key="4">
    <source>
        <dbReference type="PROSITE-ProRule" id="PRU00322"/>
    </source>
</evidence>
<feature type="compositionally biased region" description="Basic and acidic residues" evidence="6">
    <location>
        <begin position="428"/>
        <end position="442"/>
    </location>
</feature>
<dbReference type="PROSITE" id="PS50178">
    <property type="entry name" value="ZF_FYVE"/>
    <property type="match status" value="1"/>
</dbReference>
<feature type="domain" description="RanBP2-type" evidence="8">
    <location>
        <begin position="439"/>
        <end position="472"/>
    </location>
</feature>
<evidence type="ECO:0000256" key="1">
    <source>
        <dbReference type="ARBA" id="ARBA00022723"/>
    </source>
</evidence>
<reference evidence="9 10" key="1">
    <citation type="journal article" date="2012" name="BMC Genomics">
        <title>Comparative genomic analysis of human infective Trypanosoma cruzi lineages with the bat-restricted subspecies T. cruzi marinkellei.</title>
        <authorList>
            <person name="Franzen O."/>
            <person name="Talavera-Lopez C."/>
            <person name="Ochaya S."/>
            <person name="Butler C.E."/>
            <person name="Messenger L.A."/>
            <person name="Lewis M.D."/>
            <person name="Llewellyn M.S."/>
            <person name="Marinkelle C.J."/>
            <person name="Tyler K.M."/>
            <person name="Miles M.A."/>
            <person name="Andersson B."/>
        </authorList>
    </citation>
    <scope>NUCLEOTIDE SEQUENCE [LARGE SCALE GENOMIC DNA]</scope>
    <source>
        <strain evidence="9 10">B7</strain>
    </source>
</reference>
<feature type="domain" description="FYVE-type" evidence="7">
    <location>
        <begin position="498"/>
        <end position="556"/>
    </location>
</feature>
<feature type="region of interest" description="Disordered" evidence="6">
    <location>
        <begin position="1"/>
        <end position="75"/>
    </location>
</feature>
<dbReference type="InterPro" id="IPR001876">
    <property type="entry name" value="Znf_RanBP2"/>
</dbReference>
<dbReference type="SMART" id="SM00547">
    <property type="entry name" value="ZnF_RBZ"/>
    <property type="match status" value="5"/>
</dbReference>
<keyword evidence="3" id="KW-0862">Zinc</keyword>
<dbReference type="Gene3D" id="4.10.1060.10">
    <property type="entry name" value="Zinc finger, RanBP2-type"/>
    <property type="match status" value="1"/>
</dbReference>
<dbReference type="PROSITE" id="PS01358">
    <property type="entry name" value="ZF_RANBP2_1"/>
    <property type="match status" value="5"/>
</dbReference>
<protein>
    <recommendedName>
        <fullName evidence="11">FYVE, RhoGEF and PH domain-containing protein 2</fullName>
    </recommendedName>
</protein>
<dbReference type="AlphaFoldDB" id="K2MZR8"/>
<feature type="domain" description="RanBP2-type" evidence="8">
    <location>
        <begin position="344"/>
        <end position="373"/>
    </location>
</feature>
<feature type="region of interest" description="Disordered" evidence="6">
    <location>
        <begin position="469"/>
        <end position="491"/>
    </location>
</feature>
<feature type="coiled-coil region" evidence="5">
    <location>
        <begin position="189"/>
        <end position="233"/>
    </location>
</feature>
<dbReference type="Proteomes" id="UP000007350">
    <property type="component" value="Unassembled WGS sequence"/>
</dbReference>
<keyword evidence="5" id="KW-0175">Coiled coil</keyword>
<dbReference type="InterPro" id="IPR036443">
    <property type="entry name" value="Znf_RanBP2_sf"/>
</dbReference>
<feature type="region of interest" description="Disordered" evidence="6">
    <location>
        <begin position="255"/>
        <end position="287"/>
    </location>
</feature>
<dbReference type="SUPFAM" id="SSF101447">
    <property type="entry name" value="Formin homology 2 domain (FH2 domain)"/>
    <property type="match status" value="1"/>
</dbReference>
<sequence>MSFNLDDLFDTGPRQQQHQQQHQQHGGPIYMPPPPPSDPPPPPIFMQQDQFGVNATALPPPPPPPPPPPAAAAAQTVQPFEAVGHAPIMTAPYQTYYAPSPTPQAYGGNGYAMSSPPVPSSESPSAVLPQAAYYTAPTPKPVACGSSYQTSPGAQIVSPPTVPPTLQSTAVPFVPSPSHPDPAMKAPTVSNTTSVLAQEEEDRKQLEKIIQLRKELEKERERERKKREELETWGCPSCTYRNSLDVNRCEMCDSNRPGYHPPPNVVPTSSIRSDTHSSSSSPKKKVALSSEVAGPTAWVCSICLAPNEAHNSRCKVCRSYQKNGKPITGGNGNPTGATSDVSMPPTAWLCGICGKKNAATAARCRECNSYQSNGVPVVDPEPKAQIVAETVPTTWKCSVCTLENSVTTAVCEACQSGQRPRHLAPPKNNEKKKSGNEPRKNDVAKTWSCPTCTYQNAIAKEKCEMCSNERPPQYKPPSPSGTKKEAEDSGDDIQWQEDEVARECNRCHLPFNFTRRRHHCRACGFVFCGACSSFQLALKKNGPLERVCVSCYEGHK</sequence>
<feature type="compositionally biased region" description="Low complexity" evidence="6">
    <location>
        <begin position="15"/>
        <end position="25"/>
    </location>
</feature>
<feature type="domain" description="RanBP2-type" evidence="8">
    <location>
        <begin position="227"/>
        <end position="258"/>
    </location>
</feature>
<dbReference type="PANTHER" id="PTHR46622:SF1">
    <property type="entry name" value="DNA-DEPENDENT METALLOPROTEASE WSS1"/>
    <property type="match status" value="1"/>
</dbReference>
<dbReference type="Gene3D" id="2.30.30.380">
    <property type="entry name" value="Zn-finger domain of Sec23/24"/>
    <property type="match status" value="2"/>
</dbReference>
<dbReference type="Pfam" id="PF01363">
    <property type="entry name" value="FYVE"/>
    <property type="match status" value="1"/>
</dbReference>
<evidence type="ECO:0000259" key="7">
    <source>
        <dbReference type="PROSITE" id="PS50178"/>
    </source>
</evidence>
<dbReference type="InterPro" id="IPR013083">
    <property type="entry name" value="Znf_RING/FYVE/PHD"/>
</dbReference>
<dbReference type="GO" id="GO:0008237">
    <property type="term" value="F:metallopeptidase activity"/>
    <property type="evidence" value="ECO:0007669"/>
    <property type="project" value="TreeGrafter"/>
</dbReference>
<dbReference type="SMART" id="SM00064">
    <property type="entry name" value="FYVE"/>
    <property type="match status" value="1"/>
</dbReference>
<evidence type="ECO:0000256" key="3">
    <source>
        <dbReference type="ARBA" id="ARBA00022833"/>
    </source>
</evidence>
<dbReference type="Pfam" id="PF00641">
    <property type="entry name" value="Zn_ribbon_RanBP"/>
    <property type="match status" value="3"/>
</dbReference>
<dbReference type="GO" id="GO:0008270">
    <property type="term" value="F:zinc ion binding"/>
    <property type="evidence" value="ECO:0007669"/>
    <property type="project" value="UniProtKB-KW"/>
</dbReference>
<evidence type="ECO:0000313" key="10">
    <source>
        <dbReference type="Proteomes" id="UP000007350"/>
    </source>
</evidence>
<dbReference type="InterPro" id="IPR053000">
    <property type="entry name" value="WSS1-like_metalloprotease"/>
</dbReference>
<dbReference type="EMBL" id="AHKC01010906">
    <property type="protein sequence ID" value="EKF31269.1"/>
    <property type="molecule type" value="Genomic_DNA"/>
</dbReference>
<organism evidence="9 10">
    <name type="scientific">Trypanosoma cruzi marinkellei</name>
    <dbReference type="NCBI Taxonomy" id="85056"/>
    <lineage>
        <taxon>Eukaryota</taxon>
        <taxon>Discoba</taxon>
        <taxon>Euglenozoa</taxon>
        <taxon>Kinetoplastea</taxon>
        <taxon>Metakinetoplastina</taxon>
        <taxon>Trypanosomatida</taxon>
        <taxon>Trypanosomatidae</taxon>
        <taxon>Trypanosoma</taxon>
        <taxon>Schizotrypanum</taxon>
    </lineage>
</organism>
<dbReference type="GO" id="GO:0006281">
    <property type="term" value="P:DNA repair"/>
    <property type="evidence" value="ECO:0007669"/>
    <property type="project" value="TreeGrafter"/>
</dbReference>
<name>K2MZR8_TRYCR</name>
<feature type="domain" description="RanBP2-type" evidence="8">
    <location>
        <begin position="292"/>
        <end position="323"/>
    </location>
</feature>
<dbReference type="PROSITE" id="PS50199">
    <property type="entry name" value="ZF_RANBP2_2"/>
    <property type="match status" value="5"/>
</dbReference>
<dbReference type="OrthoDB" id="660555at2759"/>
<evidence type="ECO:0000256" key="5">
    <source>
        <dbReference type="SAM" id="Coils"/>
    </source>
</evidence>
<evidence type="ECO:0000259" key="8">
    <source>
        <dbReference type="PROSITE" id="PS50199"/>
    </source>
</evidence>
<dbReference type="InterPro" id="IPR017455">
    <property type="entry name" value="Znf_FYVE-rel"/>
</dbReference>
<dbReference type="SUPFAM" id="SSF90209">
    <property type="entry name" value="Ran binding protein zinc finger-like"/>
    <property type="match status" value="3"/>
</dbReference>
<dbReference type="SUPFAM" id="SSF57903">
    <property type="entry name" value="FYVE/PHD zinc finger"/>
    <property type="match status" value="1"/>
</dbReference>
<dbReference type="InterPro" id="IPR000306">
    <property type="entry name" value="Znf_FYVE"/>
</dbReference>
<keyword evidence="1" id="KW-0479">Metal-binding</keyword>
<feature type="domain" description="RanBP2-type" evidence="8">
    <location>
        <begin position="391"/>
        <end position="420"/>
    </location>
</feature>
<evidence type="ECO:0000256" key="2">
    <source>
        <dbReference type="ARBA" id="ARBA00022771"/>
    </source>
</evidence>
<proteinExistence type="predicted"/>
<dbReference type="GO" id="GO:0005634">
    <property type="term" value="C:nucleus"/>
    <property type="evidence" value="ECO:0007669"/>
    <property type="project" value="TreeGrafter"/>
</dbReference>
<evidence type="ECO:0000256" key="6">
    <source>
        <dbReference type="SAM" id="MobiDB-lite"/>
    </source>
</evidence>
<feature type="compositionally biased region" description="Pro residues" evidence="6">
    <location>
        <begin position="58"/>
        <end position="70"/>
    </location>
</feature>
<gene>
    <name evidence="9" type="ORF">MOQ_004897</name>
</gene>
<dbReference type="InterPro" id="IPR011011">
    <property type="entry name" value="Znf_FYVE_PHD"/>
</dbReference>
<dbReference type="CDD" id="cd15760">
    <property type="entry name" value="FYVE_scVPS27p_like"/>
    <property type="match status" value="1"/>
</dbReference>
<comment type="caution">
    <text evidence="9">The sequence shown here is derived from an EMBL/GenBank/DDBJ whole genome shotgun (WGS) entry which is preliminary data.</text>
</comment>
<feature type="compositionally biased region" description="Pro residues" evidence="6">
    <location>
        <begin position="30"/>
        <end position="44"/>
    </location>
</feature>
<feature type="compositionally biased region" description="Low complexity" evidence="6">
    <location>
        <begin position="269"/>
        <end position="281"/>
    </location>
</feature>
<dbReference type="Gene3D" id="3.30.40.10">
    <property type="entry name" value="Zinc/RING finger domain, C3HC4 (zinc finger)"/>
    <property type="match status" value="1"/>
</dbReference>
<evidence type="ECO:0008006" key="11">
    <source>
        <dbReference type="Google" id="ProtNLM"/>
    </source>
</evidence>
<evidence type="ECO:0000313" key="9">
    <source>
        <dbReference type="EMBL" id="EKF31269.1"/>
    </source>
</evidence>